<dbReference type="EMBL" id="MLAK01000751">
    <property type="protein sequence ID" value="OHT05608.1"/>
    <property type="molecule type" value="Genomic_DNA"/>
</dbReference>
<dbReference type="InterPro" id="IPR023398">
    <property type="entry name" value="TIF_eIF4e-like"/>
</dbReference>
<evidence type="ECO:0000256" key="1">
    <source>
        <dbReference type="RuleBase" id="RU004374"/>
    </source>
</evidence>
<keyword evidence="1 3" id="KW-0396">Initiation factor</keyword>
<gene>
    <name evidence="3" type="ORF">TRFO_26547</name>
</gene>
<sequence>MQLTTETALVKLIDRIKNSYGKFENRPTWPHQKKMTHQLQSEWSFYGFTSAEDDAQDSDYAAQIKLLARFSTIEDFWRIYSHIIRPSVLPAKSAIHLFRGKSRAMREDPEHINGGSFLIRISKGLAPYYWEQLILALIGERFSPDVIGVIISSRAKFFNLHLWHQTATDADLRLKICKDFCDFLHLPKGIRIDYTAHNTVIHIADNGKQTIHYILQDEGPVDKILPTKNQAPSENQNKEEETKNEEPTGQEK</sequence>
<dbReference type="SUPFAM" id="SSF55418">
    <property type="entry name" value="eIF4e-like"/>
    <property type="match status" value="1"/>
</dbReference>
<comment type="similarity">
    <text evidence="1">Belongs to the eukaryotic initiation factor 4E family.</text>
</comment>
<dbReference type="PANTHER" id="PTHR11960:SF18">
    <property type="entry name" value="EUKARYOTIC TRANSLATION INITIATION FACTOR 4E HOMOLOGOUS PROTEIN, ISOFORM B"/>
    <property type="match status" value="1"/>
</dbReference>
<dbReference type="GeneID" id="94839715"/>
<evidence type="ECO:0000313" key="3">
    <source>
        <dbReference type="EMBL" id="OHT05608.1"/>
    </source>
</evidence>
<feature type="compositionally biased region" description="Basic and acidic residues" evidence="2">
    <location>
        <begin position="236"/>
        <end position="252"/>
    </location>
</feature>
<dbReference type="GO" id="GO:0000340">
    <property type="term" value="F:RNA 7-methylguanosine cap binding"/>
    <property type="evidence" value="ECO:0007669"/>
    <property type="project" value="TreeGrafter"/>
</dbReference>
<dbReference type="GO" id="GO:0016281">
    <property type="term" value="C:eukaryotic translation initiation factor 4F complex"/>
    <property type="evidence" value="ECO:0007669"/>
    <property type="project" value="TreeGrafter"/>
</dbReference>
<proteinExistence type="inferred from homology"/>
<dbReference type="Gene3D" id="3.30.760.10">
    <property type="entry name" value="RNA Cap, Translation Initiation Factor Eif4e"/>
    <property type="match status" value="1"/>
</dbReference>
<dbReference type="GO" id="GO:0003743">
    <property type="term" value="F:translation initiation factor activity"/>
    <property type="evidence" value="ECO:0007669"/>
    <property type="project" value="UniProtKB-KW"/>
</dbReference>
<reference evidence="3" key="1">
    <citation type="submission" date="2016-10" db="EMBL/GenBank/DDBJ databases">
        <authorList>
            <person name="Benchimol M."/>
            <person name="Almeida L.G."/>
            <person name="Vasconcelos A.T."/>
            <person name="Perreira-Neves A."/>
            <person name="Rosa I.A."/>
            <person name="Tasca T."/>
            <person name="Bogo M.R."/>
            <person name="de Souza W."/>
        </authorList>
    </citation>
    <scope>NUCLEOTIDE SEQUENCE [LARGE SCALE GENOMIC DNA]</scope>
    <source>
        <strain evidence="3">K</strain>
    </source>
</reference>
<dbReference type="RefSeq" id="XP_068358744.1">
    <property type="nucleotide sequence ID" value="XM_068505011.1"/>
</dbReference>
<name>A0A1J4K441_9EUKA</name>
<dbReference type="InterPro" id="IPR001040">
    <property type="entry name" value="TIF_eIF_4E"/>
</dbReference>
<organism evidence="3 4">
    <name type="scientific">Tritrichomonas foetus</name>
    <dbReference type="NCBI Taxonomy" id="1144522"/>
    <lineage>
        <taxon>Eukaryota</taxon>
        <taxon>Metamonada</taxon>
        <taxon>Parabasalia</taxon>
        <taxon>Tritrichomonadida</taxon>
        <taxon>Tritrichomonadidae</taxon>
        <taxon>Tritrichomonas</taxon>
    </lineage>
</organism>
<keyword evidence="4" id="KW-1185">Reference proteome</keyword>
<evidence type="ECO:0000313" key="4">
    <source>
        <dbReference type="Proteomes" id="UP000179807"/>
    </source>
</evidence>
<dbReference type="Pfam" id="PF01652">
    <property type="entry name" value="IF4E"/>
    <property type="match status" value="1"/>
</dbReference>
<dbReference type="VEuPathDB" id="TrichDB:TRFO_26547"/>
<keyword evidence="1" id="KW-0694">RNA-binding</keyword>
<dbReference type="AlphaFoldDB" id="A0A1J4K441"/>
<protein>
    <submittedName>
        <fullName evidence="3">Eukaryotic translation initiation factor 4E-4</fullName>
    </submittedName>
</protein>
<dbReference type="OrthoDB" id="590761at2759"/>
<dbReference type="PANTHER" id="PTHR11960">
    <property type="entry name" value="EUKARYOTIC TRANSLATION INITIATION FACTOR 4E RELATED"/>
    <property type="match status" value="1"/>
</dbReference>
<evidence type="ECO:0000256" key="2">
    <source>
        <dbReference type="SAM" id="MobiDB-lite"/>
    </source>
</evidence>
<keyword evidence="1" id="KW-0648">Protein biosynthesis</keyword>
<comment type="caution">
    <text evidence="3">The sequence shown here is derived from an EMBL/GenBank/DDBJ whole genome shotgun (WGS) entry which is preliminary data.</text>
</comment>
<dbReference type="Proteomes" id="UP000179807">
    <property type="component" value="Unassembled WGS sequence"/>
</dbReference>
<feature type="region of interest" description="Disordered" evidence="2">
    <location>
        <begin position="222"/>
        <end position="252"/>
    </location>
</feature>
<accession>A0A1J4K441</accession>